<evidence type="ECO:0000259" key="2">
    <source>
        <dbReference type="Pfam" id="PF00188"/>
    </source>
</evidence>
<dbReference type="RefSeq" id="WP_216034423.1">
    <property type="nucleotide sequence ID" value="NZ_JAHKNG010000041.1"/>
</dbReference>
<reference evidence="3" key="1">
    <citation type="submission" date="2021-06" db="EMBL/GenBank/DDBJ databases">
        <title>Paracoccus bacterium XHP0099 sp. nov., isolated from the surface waters of the Yellow Sea.</title>
        <authorList>
            <person name="Xue H."/>
            <person name="Zhang D."/>
        </authorList>
    </citation>
    <scope>NUCLEOTIDE SEQUENCE</scope>
    <source>
        <strain evidence="3">XHP0099</strain>
    </source>
</reference>
<dbReference type="Pfam" id="PF00188">
    <property type="entry name" value="CAP"/>
    <property type="match status" value="1"/>
</dbReference>
<feature type="chain" id="PRO_5045049743" evidence="1">
    <location>
        <begin position="18"/>
        <end position="196"/>
    </location>
</feature>
<feature type="domain" description="SCP" evidence="2">
    <location>
        <begin position="61"/>
        <end position="173"/>
    </location>
</feature>
<name>A0ABS6AMH3_9RHOB</name>
<sequence length="196" mass="20539">MSTKPIAVLILSAMTLAACQPEGTMDAVSGLLDDDAFVQPAGEFLAASCTGDPELQQQLAEAVNAAREAEGKLVLDGDERLTEIAQLQACDAAAMGQLTVTGSDGSNVVDRARRAGYRPCEAAQLLAIGGSPAEVVGDWLRSEPHRDEILGQISLEIGTGVTRGADGQLWWSVVLGNNCRKPWRESPNAAPAAKVK</sequence>
<proteinExistence type="predicted"/>
<comment type="caution">
    <text evidence="3">The sequence shown here is derived from an EMBL/GenBank/DDBJ whole genome shotgun (WGS) entry which is preliminary data.</text>
</comment>
<organism evidence="3 4">
    <name type="scientific">Paracoccus marinaquae</name>
    <dbReference type="NCBI Taxonomy" id="2841926"/>
    <lineage>
        <taxon>Bacteria</taxon>
        <taxon>Pseudomonadati</taxon>
        <taxon>Pseudomonadota</taxon>
        <taxon>Alphaproteobacteria</taxon>
        <taxon>Rhodobacterales</taxon>
        <taxon>Paracoccaceae</taxon>
        <taxon>Paracoccus</taxon>
    </lineage>
</organism>
<accession>A0ABS6AMH3</accession>
<dbReference type="PROSITE" id="PS51257">
    <property type="entry name" value="PROKAR_LIPOPROTEIN"/>
    <property type="match status" value="1"/>
</dbReference>
<dbReference type="PANTHER" id="PTHR31157">
    <property type="entry name" value="SCP DOMAIN-CONTAINING PROTEIN"/>
    <property type="match status" value="1"/>
</dbReference>
<keyword evidence="1" id="KW-0732">Signal</keyword>
<dbReference type="EMBL" id="JAHKNG010000041">
    <property type="protein sequence ID" value="MBU3031803.1"/>
    <property type="molecule type" value="Genomic_DNA"/>
</dbReference>
<dbReference type="CDD" id="cd05379">
    <property type="entry name" value="CAP_bacterial"/>
    <property type="match status" value="1"/>
</dbReference>
<evidence type="ECO:0000256" key="1">
    <source>
        <dbReference type="SAM" id="SignalP"/>
    </source>
</evidence>
<evidence type="ECO:0000313" key="3">
    <source>
        <dbReference type="EMBL" id="MBU3031803.1"/>
    </source>
</evidence>
<evidence type="ECO:0000313" key="4">
    <source>
        <dbReference type="Proteomes" id="UP001166191"/>
    </source>
</evidence>
<gene>
    <name evidence="3" type="ORF">KNW02_16985</name>
</gene>
<dbReference type="PANTHER" id="PTHR31157:SF1">
    <property type="entry name" value="SCP DOMAIN-CONTAINING PROTEIN"/>
    <property type="match status" value="1"/>
</dbReference>
<keyword evidence="4" id="KW-1185">Reference proteome</keyword>
<protein>
    <submittedName>
        <fullName evidence="3">CAP domain-containing protein</fullName>
    </submittedName>
</protein>
<feature type="signal peptide" evidence="1">
    <location>
        <begin position="1"/>
        <end position="17"/>
    </location>
</feature>
<dbReference type="Proteomes" id="UP001166191">
    <property type="component" value="Unassembled WGS sequence"/>
</dbReference>
<dbReference type="InterPro" id="IPR014044">
    <property type="entry name" value="CAP_dom"/>
</dbReference>